<evidence type="ECO:0000256" key="3">
    <source>
        <dbReference type="ARBA" id="ARBA00022679"/>
    </source>
</evidence>
<sequence length="329" mass="38630">MATNNKWMLILAILVCSVLGWYYYTVNGNCVFGLSHHQLDKPEKVKEILFFFRVPKTGSEMTVLLLQWLQGINGFRHVRLQNTVHRRLDTFEQRNLREEVLGVLSASEGLPVAFDRHVYFTDLERLYSGIQRTSEAIKVNYFSSLRDPIDRIVSQFYYSRATPRPDIELPPHISTRPPTSYRFQSMEECLEAAEPECSFVTGQHYDLQIPYFCGHDEHCTQLNNPRALEQAKSNVELHFRVVGVLEQLNCTLRVAEHKIGTFFSSVQQLYFKELLEPKKNKNYGRPRQLREDLQMVLRKNLTMEYMFYTFVKQRLLEQCGEIQNENTDQ</sequence>
<dbReference type="InterPro" id="IPR005331">
    <property type="entry name" value="Sulfotransferase"/>
</dbReference>
<reference evidence="11" key="1">
    <citation type="submission" date="2021-11" db="EMBL/GenBank/DDBJ databases">
        <authorList>
            <person name="Schell T."/>
        </authorList>
    </citation>
    <scope>NUCLEOTIDE SEQUENCE</scope>
    <source>
        <strain evidence="11">M5</strain>
    </source>
</reference>
<evidence type="ECO:0000256" key="2">
    <source>
        <dbReference type="ARBA" id="ARBA00010569"/>
    </source>
</evidence>
<dbReference type="FunFam" id="3.40.50.300:FF:001863">
    <property type="entry name" value="Heparan sulfate 2-o-sulfotransferase"/>
    <property type="match status" value="1"/>
</dbReference>
<dbReference type="PANTHER" id="PTHR12129:SF15">
    <property type="entry name" value="URONYL 2-SULFOTRANSFERASE"/>
    <property type="match status" value="1"/>
</dbReference>
<keyword evidence="7" id="KW-0333">Golgi apparatus</keyword>
<dbReference type="EMBL" id="CAKKLH010000316">
    <property type="protein sequence ID" value="CAH0111765.1"/>
    <property type="molecule type" value="Genomic_DNA"/>
</dbReference>
<dbReference type="Pfam" id="PF03567">
    <property type="entry name" value="Sulfotransfer_2"/>
    <property type="match status" value="1"/>
</dbReference>
<name>A0A8J2RZN6_9CRUS</name>
<evidence type="ECO:0000256" key="4">
    <source>
        <dbReference type="ARBA" id="ARBA00022692"/>
    </source>
</evidence>
<dbReference type="PANTHER" id="PTHR12129">
    <property type="entry name" value="HEPARAN SULFATE 2-O-SULFOTRANSFERASE"/>
    <property type="match status" value="1"/>
</dbReference>
<evidence type="ECO:0000313" key="12">
    <source>
        <dbReference type="Proteomes" id="UP000789390"/>
    </source>
</evidence>
<dbReference type="InterPro" id="IPR007734">
    <property type="entry name" value="Heparan_SO4_2-O-STrfase"/>
</dbReference>
<dbReference type="OrthoDB" id="10019582at2759"/>
<dbReference type="SUPFAM" id="SSF52540">
    <property type="entry name" value="P-loop containing nucleoside triphosphate hydrolases"/>
    <property type="match status" value="1"/>
</dbReference>
<organism evidence="11 12">
    <name type="scientific">Daphnia galeata</name>
    <dbReference type="NCBI Taxonomy" id="27404"/>
    <lineage>
        <taxon>Eukaryota</taxon>
        <taxon>Metazoa</taxon>
        <taxon>Ecdysozoa</taxon>
        <taxon>Arthropoda</taxon>
        <taxon>Crustacea</taxon>
        <taxon>Branchiopoda</taxon>
        <taxon>Diplostraca</taxon>
        <taxon>Cladocera</taxon>
        <taxon>Anomopoda</taxon>
        <taxon>Daphniidae</taxon>
        <taxon>Daphnia</taxon>
    </lineage>
</organism>
<keyword evidence="4 10" id="KW-0812">Transmembrane</keyword>
<evidence type="ECO:0000256" key="8">
    <source>
        <dbReference type="ARBA" id="ARBA00023136"/>
    </source>
</evidence>
<keyword evidence="12" id="KW-1185">Reference proteome</keyword>
<feature type="transmembrane region" description="Helical" evidence="10">
    <location>
        <begin position="7"/>
        <end position="24"/>
    </location>
</feature>
<evidence type="ECO:0000256" key="6">
    <source>
        <dbReference type="ARBA" id="ARBA00022989"/>
    </source>
</evidence>
<dbReference type="GO" id="GO:0000139">
    <property type="term" value="C:Golgi membrane"/>
    <property type="evidence" value="ECO:0007669"/>
    <property type="project" value="UniProtKB-SubCell"/>
</dbReference>
<keyword evidence="9" id="KW-0325">Glycoprotein</keyword>
<keyword evidence="6 10" id="KW-1133">Transmembrane helix</keyword>
<dbReference type="Proteomes" id="UP000789390">
    <property type="component" value="Unassembled WGS sequence"/>
</dbReference>
<comment type="caution">
    <text evidence="11">The sequence shown here is derived from an EMBL/GenBank/DDBJ whole genome shotgun (WGS) entry which is preliminary data.</text>
</comment>
<dbReference type="AlphaFoldDB" id="A0A8J2RZN6"/>
<evidence type="ECO:0000256" key="5">
    <source>
        <dbReference type="ARBA" id="ARBA00022968"/>
    </source>
</evidence>
<evidence type="ECO:0000256" key="1">
    <source>
        <dbReference type="ARBA" id="ARBA00004323"/>
    </source>
</evidence>
<dbReference type="InterPro" id="IPR027417">
    <property type="entry name" value="P-loop_NTPase"/>
</dbReference>
<evidence type="ECO:0008006" key="13">
    <source>
        <dbReference type="Google" id="ProtNLM"/>
    </source>
</evidence>
<comment type="subcellular location">
    <subcellularLocation>
        <location evidence="1">Golgi apparatus membrane</location>
        <topology evidence="1">Single-pass type II membrane protein</topology>
    </subcellularLocation>
</comment>
<keyword evidence="5" id="KW-0735">Signal-anchor</keyword>
<evidence type="ECO:0000256" key="7">
    <source>
        <dbReference type="ARBA" id="ARBA00023034"/>
    </source>
</evidence>
<accession>A0A8J2RZN6</accession>
<evidence type="ECO:0000256" key="9">
    <source>
        <dbReference type="ARBA" id="ARBA00023180"/>
    </source>
</evidence>
<gene>
    <name evidence="11" type="ORF">DGAL_LOCUS15419</name>
</gene>
<dbReference type="Gene3D" id="3.40.50.300">
    <property type="entry name" value="P-loop containing nucleotide triphosphate hydrolases"/>
    <property type="match status" value="1"/>
</dbReference>
<evidence type="ECO:0000313" key="11">
    <source>
        <dbReference type="EMBL" id="CAH0111765.1"/>
    </source>
</evidence>
<keyword evidence="3" id="KW-0808">Transferase</keyword>
<protein>
    <recommendedName>
        <fullName evidence="13">Heparan sulfate 2-O-sulfotransferase pipe</fullName>
    </recommendedName>
</protein>
<proteinExistence type="inferred from homology"/>
<keyword evidence="8 10" id="KW-0472">Membrane</keyword>
<evidence type="ECO:0000256" key="10">
    <source>
        <dbReference type="SAM" id="Phobius"/>
    </source>
</evidence>
<comment type="similarity">
    <text evidence="2">Belongs to the sulfotransferase 3 family.</text>
</comment>
<dbReference type="GO" id="GO:0008146">
    <property type="term" value="F:sulfotransferase activity"/>
    <property type="evidence" value="ECO:0007669"/>
    <property type="project" value="InterPro"/>
</dbReference>